<dbReference type="Proteomes" id="UP000182360">
    <property type="component" value="Unassembled WGS sequence"/>
</dbReference>
<keyword evidence="1" id="KW-0812">Transmembrane</keyword>
<evidence type="ECO:0000313" key="2">
    <source>
        <dbReference type="EMBL" id="SEQ51991.1"/>
    </source>
</evidence>
<proteinExistence type="predicted"/>
<name>A0A1H9GPJ7_9SPIR</name>
<dbReference type="EMBL" id="FOFU01000005">
    <property type="protein sequence ID" value="SEQ51991.1"/>
    <property type="molecule type" value="Genomic_DNA"/>
</dbReference>
<accession>A0A1H9GPJ7</accession>
<keyword evidence="1" id="KW-1133">Transmembrane helix</keyword>
<protein>
    <submittedName>
        <fullName evidence="2">Uncharacterized protein</fullName>
    </submittedName>
</protein>
<dbReference type="OrthoDB" id="361496at2"/>
<feature type="transmembrane region" description="Helical" evidence="1">
    <location>
        <begin position="12"/>
        <end position="32"/>
    </location>
</feature>
<organism evidence="2 3">
    <name type="scientific">Treponema bryantii</name>
    <dbReference type="NCBI Taxonomy" id="163"/>
    <lineage>
        <taxon>Bacteria</taxon>
        <taxon>Pseudomonadati</taxon>
        <taxon>Spirochaetota</taxon>
        <taxon>Spirochaetia</taxon>
        <taxon>Spirochaetales</taxon>
        <taxon>Treponemataceae</taxon>
        <taxon>Treponema</taxon>
    </lineage>
</organism>
<dbReference type="AlphaFoldDB" id="A0A1H9GPJ7"/>
<keyword evidence="3" id="KW-1185">Reference proteome</keyword>
<sequence length="75" mass="8554">MAKKGKDYFGLPWLISLILAIIPVTSWLFGAVTRFQEGKPVAGIIRLLLLGWNVIWIIDILCVLFTKKILRILNM</sequence>
<reference evidence="2 3" key="1">
    <citation type="submission" date="2016-10" db="EMBL/GenBank/DDBJ databases">
        <authorList>
            <person name="de Groot N.N."/>
        </authorList>
    </citation>
    <scope>NUCLEOTIDE SEQUENCE [LARGE SCALE GENOMIC DNA]</scope>
    <source>
        <strain evidence="2 3">B25</strain>
    </source>
</reference>
<keyword evidence="1" id="KW-0472">Membrane</keyword>
<dbReference type="RefSeq" id="WP_074643786.1">
    <property type="nucleotide sequence ID" value="NZ_AP025286.1"/>
</dbReference>
<evidence type="ECO:0000256" key="1">
    <source>
        <dbReference type="SAM" id="Phobius"/>
    </source>
</evidence>
<feature type="transmembrane region" description="Helical" evidence="1">
    <location>
        <begin position="44"/>
        <end position="65"/>
    </location>
</feature>
<evidence type="ECO:0000313" key="3">
    <source>
        <dbReference type="Proteomes" id="UP000182360"/>
    </source>
</evidence>
<gene>
    <name evidence="2" type="ORF">SAMN04487977_10587</name>
</gene>